<dbReference type="Gene3D" id="3.30.200.20">
    <property type="entry name" value="Phosphorylase Kinase, domain 1"/>
    <property type="match status" value="1"/>
</dbReference>
<dbReference type="GO" id="GO:0005524">
    <property type="term" value="F:ATP binding"/>
    <property type="evidence" value="ECO:0007669"/>
    <property type="project" value="UniProtKB-UniRule"/>
</dbReference>
<dbReference type="CDD" id="cd05123">
    <property type="entry name" value="STKc_AGC"/>
    <property type="match status" value="1"/>
</dbReference>
<name>A0AAJ6QK16_9ACAR</name>
<dbReference type="InterPro" id="IPR045270">
    <property type="entry name" value="STKc_AGC"/>
</dbReference>
<dbReference type="InterPro" id="IPR000719">
    <property type="entry name" value="Prot_kinase_dom"/>
</dbReference>
<evidence type="ECO:0000256" key="4">
    <source>
        <dbReference type="ARBA" id="ARBA00022777"/>
    </source>
</evidence>
<evidence type="ECO:0000256" key="1">
    <source>
        <dbReference type="ARBA" id="ARBA00022527"/>
    </source>
</evidence>
<organism evidence="9 10">
    <name type="scientific">Galendromus occidentalis</name>
    <name type="common">western predatory mite</name>
    <dbReference type="NCBI Taxonomy" id="34638"/>
    <lineage>
        <taxon>Eukaryota</taxon>
        <taxon>Metazoa</taxon>
        <taxon>Ecdysozoa</taxon>
        <taxon>Arthropoda</taxon>
        <taxon>Chelicerata</taxon>
        <taxon>Arachnida</taxon>
        <taxon>Acari</taxon>
        <taxon>Parasitiformes</taxon>
        <taxon>Mesostigmata</taxon>
        <taxon>Gamasina</taxon>
        <taxon>Phytoseioidea</taxon>
        <taxon>Phytoseiidae</taxon>
        <taxon>Typhlodrominae</taxon>
        <taxon>Galendromus</taxon>
    </lineage>
</organism>
<keyword evidence="1 7" id="KW-0723">Serine/threonine-protein kinase</keyword>
<proteinExistence type="inferred from homology"/>
<dbReference type="Pfam" id="PF00069">
    <property type="entry name" value="Pkinase"/>
    <property type="match status" value="1"/>
</dbReference>
<comment type="similarity">
    <text evidence="7">Belongs to the protein kinase superfamily.</text>
</comment>
<gene>
    <name evidence="10" type="primary">LOC100908193</name>
</gene>
<accession>A0AAJ6QK16</accession>
<evidence type="ECO:0000256" key="2">
    <source>
        <dbReference type="ARBA" id="ARBA00022679"/>
    </source>
</evidence>
<evidence type="ECO:0000256" key="3">
    <source>
        <dbReference type="ARBA" id="ARBA00022741"/>
    </source>
</evidence>
<dbReference type="PANTHER" id="PTHR24353">
    <property type="entry name" value="CYCLIC NUCLEOTIDE-DEPENDENT PROTEIN KINASE"/>
    <property type="match status" value="1"/>
</dbReference>
<dbReference type="PANTHER" id="PTHR24353:SF37">
    <property type="entry name" value="CAMP-DEPENDENT PROTEIN KINASE CATALYTIC SUBUNIT PRKX"/>
    <property type="match status" value="1"/>
</dbReference>
<evidence type="ECO:0000313" key="10">
    <source>
        <dbReference type="RefSeq" id="XP_003737406.1"/>
    </source>
</evidence>
<keyword evidence="5 6" id="KW-0067">ATP-binding</keyword>
<dbReference type="InterPro" id="IPR011009">
    <property type="entry name" value="Kinase-like_dom_sf"/>
</dbReference>
<dbReference type="GeneID" id="100908193"/>
<dbReference type="InterPro" id="IPR008271">
    <property type="entry name" value="Ser/Thr_kinase_AS"/>
</dbReference>
<reference evidence="10" key="1">
    <citation type="submission" date="2025-08" db="UniProtKB">
        <authorList>
            <consortium name="RefSeq"/>
        </authorList>
    </citation>
    <scope>IDENTIFICATION</scope>
</reference>
<dbReference type="SUPFAM" id="SSF56112">
    <property type="entry name" value="Protein kinase-like (PK-like)"/>
    <property type="match status" value="1"/>
</dbReference>
<feature type="binding site" evidence="6">
    <location>
        <position position="76"/>
    </location>
    <ligand>
        <name>ATP</name>
        <dbReference type="ChEBI" id="CHEBI:30616"/>
    </ligand>
</feature>
<dbReference type="InterPro" id="IPR017441">
    <property type="entry name" value="Protein_kinase_ATP_BS"/>
</dbReference>
<dbReference type="GO" id="GO:0004691">
    <property type="term" value="F:cAMP-dependent protein kinase activity"/>
    <property type="evidence" value="ECO:0007669"/>
    <property type="project" value="TreeGrafter"/>
</dbReference>
<dbReference type="PROSITE" id="PS00108">
    <property type="entry name" value="PROTEIN_KINASE_ST"/>
    <property type="match status" value="1"/>
</dbReference>
<evidence type="ECO:0000256" key="5">
    <source>
        <dbReference type="ARBA" id="ARBA00022840"/>
    </source>
</evidence>
<protein>
    <submittedName>
        <fullName evidence="10">cAMP-dependent protein kinase catalytic subunit-like</fullName>
    </submittedName>
</protein>
<dbReference type="SMART" id="SM00220">
    <property type="entry name" value="S_TKc"/>
    <property type="match status" value="1"/>
</dbReference>
<keyword evidence="4" id="KW-0418">Kinase</keyword>
<sequence length="353" mass="40375">MPRPPPPVKLSMKQMVRGYKDHLKTARAEADEKLASTRWPKENIGNFEILGTLGEGSFGTVILAMHRQSRKLFAVKVLSSRMAEICGAERALLEKRVLFATHSDFIVPLFFSGHDRTNLYLFMEFVPRGTLKRCFCENSRQPEATVKLYAAQIVLALEYLHACRILYRDLKPDNVLLADDNYIKLCDFGLAKRIQRCTYTVVGHRSHIPPEVTRRLGYREGTDWWAFGVTVYELLFQKLPYSYTDPAYRGVNVPVIPIVFPPEAPVSVEVHDLILSLLEKDPTRRLGTLERGTEDVKEHPWFAGLSFPKLFHKSIPMPNFDYPETVPIKKIVYRTFFHAGEVGPAAADIFEDF</sequence>
<evidence type="ECO:0000259" key="8">
    <source>
        <dbReference type="PROSITE" id="PS50011"/>
    </source>
</evidence>
<evidence type="ECO:0000256" key="6">
    <source>
        <dbReference type="PROSITE-ProRule" id="PRU10141"/>
    </source>
</evidence>
<feature type="domain" description="Protein kinase" evidence="8">
    <location>
        <begin position="47"/>
        <end position="302"/>
    </location>
</feature>
<dbReference type="RefSeq" id="XP_003737406.1">
    <property type="nucleotide sequence ID" value="XM_003737358.1"/>
</dbReference>
<dbReference type="Proteomes" id="UP000694867">
    <property type="component" value="Unplaced"/>
</dbReference>
<dbReference type="AlphaFoldDB" id="A0AAJ6QK16"/>
<dbReference type="Gene3D" id="1.10.510.10">
    <property type="entry name" value="Transferase(Phosphotransferase) domain 1"/>
    <property type="match status" value="1"/>
</dbReference>
<keyword evidence="9" id="KW-1185">Reference proteome</keyword>
<dbReference type="PROSITE" id="PS00107">
    <property type="entry name" value="PROTEIN_KINASE_ATP"/>
    <property type="match status" value="1"/>
</dbReference>
<dbReference type="KEGG" id="goe:100908193"/>
<evidence type="ECO:0000256" key="7">
    <source>
        <dbReference type="RuleBase" id="RU000304"/>
    </source>
</evidence>
<dbReference type="GO" id="GO:0005952">
    <property type="term" value="C:cAMP-dependent protein kinase complex"/>
    <property type="evidence" value="ECO:0007669"/>
    <property type="project" value="TreeGrafter"/>
</dbReference>
<dbReference type="PROSITE" id="PS50011">
    <property type="entry name" value="PROTEIN_KINASE_DOM"/>
    <property type="match status" value="1"/>
</dbReference>
<keyword evidence="2" id="KW-0808">Transferase</keyword>
<evidence type="ECO:0000313" key="9">
    <source>
        <dbReference type="Proteomes" id="UP000694867"/>
    </source>
</evidence>
<keyword evidence="3 6" id="KW-0547">Nucleotide-binding</keyword>